<dbReference type="SUPFAM" id="SSF55298">
    <property type="entry name" value="YjgF-like"/>
    <property type="match status" value="1"/>
</dbReference>
<sequence length="124" mass="13406">MTFIQTPNAPVPGGHYSQAVIHNGQIYVAGILPITAEGQKLADVSIAEQTEQILANLDAILQAAGSKRDNVLKVTVFITDISAWGTVNQVYAQFFCDHRPARTVVPVTPLHYGFSIELDAIAFV</sequence>
<evidence type="ECO:0000313" key="3">
    <source>
        <dbReference type="Proteomes" id="UP001597512"/>
    </source>
</evidence>
<accession>A0ABW6ADY1</accession>
<protein>
    <submittedName>
        <fullName evidence="2">RidA family protein</fullName>
        <ecNumber evidence="2">3.5.-.-</ecNumber>
    </submittedName>
</protein>
<dbReference type="InterPro" id="IPR035959">
    <property type="entry name" value="RutC-like_sf"/>
</dbReference>
<dbReference type="GO" id="GO:0016787">
    <property type="term" value="F:hydrolase activity"/>
    <property type="evidence" value="ECO:0007669"/>
    <property type="project" value="UniProtKB-KW"/>
</dbReference>
<dbReference type="PANTHER" id="PTHR11803">
    <property type="entry name" value="2-IMINOBUTANOATE/2-IMINOPROPANOATE DEAMINASE RIDA"/>
    <property type="match status" value="1"/>
</dbReference>
<keyword evidence="3" id="KW-1185">Reference proteome</keyword>
<reference evidence="3" key="1">
    <citation type="journal article" date="2019" name="Int. J. Syst. Evol. Microbiol.">
        <title>The Global Catalogue of Microorganisms (GCM) 10K type strain sequencing project: providing services to taxonomists for standard genome sequencing and annotation.</title>
        <authorList>
            <consortium name="The Broad Institute Genomics Platform"/>
            <consortium name="The Broad Institute Genome Sequencing Center for Infectious Disease"/>
            <person name="Wu L."/>
            <person name="Ma J."/>
        </authorList>
    </citation>
    <scope>NUCLEOTIDE SEQUENCE [LARGE SCALE GENOMIC DNA]</scope>
    <source>
        <strain evidence="3">KCTC 52490</strain>
    </source>
</reference>
<dbReference type="CDD" id="cd00448">
    <property type="entry name" value="YjgF_YER057c_UK114_family"/>
    <property type="match status" value="1"/>
</dbReference>
<name>A0ABW6ADY1_9BACT</name>
<dbReference type="Pfam" id="PF01042">
    <property type="entry name" value="Ribonuc_L-PSP"/>
    <property type="match status" value="1"/>
</dbReference>
<comment type="caution">
    <text evidence="2">The sequence shown here is derived from an EMBL/GenBank/DDBJ whole genome shotgun (WGS) entry which is preliminary data.</text>
</comment>
<evidence type="ECO:0000256" key="1">
    <source>
        <dbReference type="ARBA" id="ARBA00010552"/>
    </source>
</evidence>
<dbReference type="InterPro" id="IPR006056">
    <property type="entry name" value="RidA"/>
</dbReference>
<dbReference type="EMBL" id="JBHUOM010000001">
    <property type="protein sequence ID" value="MFD2932179.1"/>
    <property type="molecule type" value="Genomic_DNA"/>
</dbReference>
<comment type="similarity">
    <text evidence="1">Belongs to the RutC family.</text>
</comment>
<proteinExistence type="inferred from homology"/>
<dbReference type="InterPro" id="IPR006175">
    <property type="entry name" value="YjgF/YER057c/UK114"/>
</dbReference>
<dbReference type="PANTHER" id="PTHR11803:SF58">
    <property type="entry name" value="PROTEIN HMF1-RELATED"/>
    <property type="match status" value="1"/>
</dbReference>
<dbReference type="EC" id="3.5.-.-" evidence="2"/>
<dbReference type="Gene3D" id="3.30.1330.40">
    <property type="entry name" value="RutC-like"/>
    <property type="match status" value="1"/>
</dbReference>
<dbReference type="RefSeq" id="WP_381496373.1">
    <property type="nucleotide sequence ID" value="NZ_JBHUOM010000001.1"/>
</dbReference>
<dbReference type="NCBIfam" id="TIGR00004">
    <property type="entry name" value="Rid family detoxifying hydrolase"/>
    <property type="match status" value="1"/>
</dbReference>
<organism evidence="2 3">
    <name type="scientific">Spirosoma flavum</name>
    <dbReference type="NCBI Taxonomy" id="2048557"/>
    <lineage>
        <taxon>Bacteria</taxon>
        <taxon>Pseudomonadati</taxon>
        <taxon>Bacteroidota</taxon>
        <taxon>Cytophagia</taxon>
        <taxon>Cytophagales</taxon>
        <taxon>Cytophagaceae</taxon>
        <taxon>Spirosoma</taxon>
    </lineage>
</organism>
<gene>
    <name evidence="2" type="ORF">ACFS25_00210</name>
</gene>
<keyword evidence="2" id="KW-0378">Hydrolase</keyword>
<evidence type="ECO:0000313" key="2">
    <source>
        <dbReference type="EMBL" id="MFD2932179.1"/>
    </source>
</evidence>
<dbReference type="Proteomes" id="UP001597512">
    <property type="component" value="Unassembled WGS sequence"/>
</dbReference>